<dbReference type="Pfam" id="PF13193">
    <property type="entry name" value="AMP-binding_C"/>
    <property type="match status" value="1"/>
</dbReference>
<protein>
    <submittedName>
        <fullName evidence="4">Amino acid adenylation domain-containing protein</fullName>
    </submittedName>
</protein>
<dbReference type="InterPro" id="IPR000873">
    <property type="entry name" value="AMP-dep_synth/lig_dom"/>
</dbReference>
<dbReference type="Proteomes" id="UP000199103">
    <property type="component" value="Chromosome I"/>
</dbReference>
<dbReference type="GO" id="GO:0005737">
    <property type="term" value="C:cytoplasm"/>
    <property type="evidence" value="ECO:0007669"/>
    <property type="project" value="TreeGrafter"/>
</dbReference>
<name>A0A1H1VW35_9ACTN</name>
<dbReference type="Pfam" id="PF00501">
    <property type="entry name" value="AMP-binding"/>
    <property type="match status" value="1"/>
</dbReference>
<dbReference type="Pfam" id="PF00550">
    <property type="entry name" value="PP-binding"/>
    <property type="match status" value="1"/>
</dbReference>
<dbReference type="AlphaFoldDB" id="A0A1H1VW35"/>
<dbReference type="PANTHER" id="PTHR45527:SF1">
    <property type="entry name" value="FATTY ACID SYNTHASE"/>
    <property type="match status" value="1"/>
</dbReference>
<dbReference type="InterPro" id="IPR020845">
    <property type="entry name" value="AMP-binding_CS"/>
</dbReference>
<reference evidence="4 5" key="1">
    <citation type="submission" date="2016-10" db="EMBL/GenBank/DDBJ databases">
        <authorList>
            <person name="de Groot N.N."/>
        </authorList>
    </citation>
    <scope>NUCLEOTIDE SEQUENCE [LARGE SCALE GENOMIC DNA]</scope>
    <source>
        <strain evidence="4 5">DSM 21800</strain>
    </source>
</reference>
<dbReference type="PROSITE" id="PS00012">
    <property type="entry name" value="PHOSPHOPANTETHEINE"/>
    <property type="match status" value="1"/>
</dbReference>
<proteinExistence type="predicted"/>
<feature type="domain" description="Carrier" evidence="3">
    <location>
        <begin position="510"/>
        <end position="584"/>
    </location>
</feature>
<dbReference type="RefSeq" id="WP_172836168.1">
    <property type="nucleotide sequence ID" value="NZ_LT629772.1"/>
</dbReference>
<dbReference type="InterPro" id="IPR045851">
    <property type="entry name" value="AMP-bd_C_sf"/>
</dbReference>
<evidence type="ECO:0000256" key="2">
    <source>
        <dbReference type="ARBA" id="ARBA00022553"/>
    </source>
</evidence>
<gene>
    <name evidence="4" type="ORF">SAMN04489812_3366</name>
</gene>
<dbReference type="InterPro" id="IPR025110">
    <property type="entry name" value="AMP-bd_C"/>
</dbReference>
<keyword evidence="2" id="KW-0597">Phosphoprotein</keyword>
<dbReference type="SUPFAM" id="SSF47336">
    <property type="entry name" value="ACP-like"/>
    <property type="match status" value="1"/>
</dbReference>
<dbReference type="EMBL" id="LT629772">
    <property type="protein sequence ID" value="SDS88701.1"/>
    <property type="molecule type" value="Genomic_DNA"/>
</dbReference>
<dbReference type="SUPFAM" id="SSF56801">
    <property type="entry name" value="Acetyl-CoA synthetase-like"/>
    <property type="match status" value="1"/>
</dbReference>
<dbReference type="GO" id="GO:0031177">
    <property type="term" value="F:phosphopantetheine binding"/>
    <property type="evidence" value="ECO:0007669"/>
    <property type="project" value="TreeGrafter"/>
</dbReference>
<dbReference type="PROSITE" id="PS00455">
    <property type="entry name" value="AMP_BINDING"/>
    <property type="match status" value="1"/>
</dbReference>
<dbReference type="PROSITE" id="PS50075">
    <property type="entry name" value="CARRIER"/>
    <property type="match status" value="1"/>
</dbReference>
<organism evidence="4 5">
    <name type="scientific">Microlunatus soli</name>
    <dbReference type="NCBI Taxonomy" id="630515"/>
    <lineage>
        <taxon>Bacteria</taxon>
        <taxon>Bacillati</taxon>
        <taxon>Actinomycetota</taxon>
        <taxon>Actinomycetes</taxon>
        <taxon>Propionibacteriales</taxon>
        <taxon>Propionibacteriaceae</taxon>
        <taxon>Microlunatus</taxon>
    </lineage>
</organism>
<keyword evidence="1" id="KW-0596">Phosphopantetheine</keyword>
<dbReference type="NCBIfam" id="TIGR01733">
    <property type="entry name" value="AA-adenyl-dom"/>
    <property type="match status" value="1"/>
</dbReference>
<dbReference type="InterPro" id="IPR010071">
    <property type="entry name" value="AA_adenyl_dom"/>
</dbReference>
<dbReference type="InterPro" id="IPR036736">
    <property type="entry name" value="ACP-like_sf"/>
</dbReference>
<dbReference type="Gene3D" id="1.10.1200.10">
    <property type="entry name" value="ACP-like"/>
    <property type="match status" value="1"/>
</dbReference>
<dbReference type="STRING" id="630515.SAMN04489812_3366"/>
<dbReference type="Gene3D" id="3.40.50.980">
    <property type="match status" value="2"/>
</dbReference>
<dbReference type="GO" id="GO:0043041">
    <property type="term" value="P:amino acid activation for nonribosomal peptide biosynthetic process"/>
    <property type="evidence" value="ECO:0007669"/>
    <property type="project" value="TreeGrafter"/>
</dbReference>
<dbReference type="Gene3D" id="3.30.300.30">
    <property type="match status" value="1"/>
</dbReference>
<dbReference type="Gene3D" id="2.30.38.10">
    <property type="entry name" value="Luciferase, Domain 3"/>
    <property type="match status" value="1"/>
</dbReference>
<dbReference type="InterPro" id="IPR006162">
    <property type="entry name" value="Ppantetheine_attach_site"/>
</dbReference>
<sequence>MTTEPTTPIHQQFADWAARFPARAAVVDDDLTEISYAELDGRAEALAARLRATGIGPEDRVAVELPRGAAAITAFLAVLKAGGCYVPVDPSYPDARKDLLRTDAGCRVRIGPGPDEPADAISLRSLEADGAAASVPDRLRADCEADPDNAAYLMYTSGSTGRPKGVVVSHRNIDALLSDHRIAVGPGETVAHLAPTAFDAATFEIWAALTAGGTVAVLPARLSVAELGSRLRRVRPDWLFLTTGLFHLVVDQDLDALSAVGTVITGGDVLSPKLFGRAAGVPRRQLYAAYGPTETTTFASLCPTERVDPAGSVPIGSPLDNAAMELAETSTGTPGDDEKVAEILIGGAGVARGYHNHPRLTAERFVPDPSGAPGSRRYRSGDRGTFQDGIFGFRGRIDRQLKIRGHRIELAEIESVLADHADVGQVAVQVFDLGNVKRLGAFVTAAADGTVNASVLRGHLLERLPEYMLPSVFTVLDAMPLDPNGKPDRSALPYPWASRAAMAELDEYVAPASPLEELLCEAWADTLGLDQVGTADNYYLLGGDSLRSVDLLGKLRKQGVDVAAHEFFSHQTVSELAELVESRRTESSDSGVAVPPLQVSAA</sequence>
<keyword evidence="5" id="KW-1185">Reference proteome</keyword>
<dbReference type="GO" id="GO:0044550">
    <property type="term" value="P:secondary metabolite biosynthetic process"/>
    <property type="evidence" value="ECO:0007669"/>
    <property type="project" value="TreeGrafter"/>
</dbReference>
<dbReference type="PANTHER" id="PTHR45527">
    <property type="entry name" value="NONRIBOSOMAL PEPTIDE SYNTHETASE"/>
    <property type="match status" value="1"/>
</dbReference>
<evidence type="ECO:0000313" key="4">
    <source>
        <dbReference type="EMBL" id="SDS88701.1"/>
    </source>
</evidence>
<accession>A0A1H1VW35</accession>
<evidence type="ECO:0000256" key="1">
    <source>
        <dbReference type="ARBA" id="ARBA00022450"/>
    </source>
</evidence>
<evidence type="ECO:0000259" key="3">
    <source>
        <dbReference type="PROSITE" id="PS50075"/>
    </source>
</evidence>
<evidence type="ECO:0000313" key="5">
    <source>
        <dbReference type="Proteomes" id="UP000199103"/>
    </source>
</evidence>
<dbReference type="InterPro" id="IPR009081">
    <property type="entry name" value="PP-bd_ACP"/>
</dbReference>